<name>A0A3N4J3M2_9PEZI</name>
<sequence>MDHIEKQQRKYMTSQKTNVYAGALRKISLPSRERYNDPTALQANIHIAAEVFFPQCMPFTVRKQAHLQSLLGDHQEAFTLNLRPYFTRATYLEPEHPYTLASLESVARCFPNLNEQENADYLHERASPVLSTMVGGKNHATSKHLHKLVKACKCLEKPFSRDNKDATAVSAREKFLGAVPPAMIGNLQNPADMVGEVEIYLD</sequence>
<dbReference type="STRING" id="1336337.A0A3N4J3M2"/>
<evidence type="ECO:0000313" key="1">
    <source>
        <dbReference type="EMBL" id="RPA92932.1"/>
    </source>
</evidence>
<dbReference type="AlphaFoldDB" id="A0A3N4J3M2"/>
<accession>A0A3N4J3M2</accession>
<gene>
    <name evidence="1" type="ORF">L873DRAFT_1793975</name>
</gene>
<reference evidence="1 2" key="1">
    <citation type="journal article" date="2018" name="Nat. Ecol. Evol.">
        <title>Pezizomycetes genomes reveal the molecular basis of ectomycorrhizal truffle lifestyle.</title>
        <authorList>
            <person name="Murat C."/>
            <person name="Payen T."/>
            <person name="Noel B."/>
            <person name="Kuo A."/>
            <person name="Morin E."/>
            <person name="Chen J."/>
            <person name="Kohler A."/>
            <person name="Krizsan K."/>
            <person name="Balestrini R."/>
            <person name="Da Silva C."/>
            <person name="Montanini B."/>
            <person name="Hainaut M."/>
            <person name="Levati E."/>
            <person name="Barry K.W."/>
            <person name="Belfiori B."/>
            <person name="Cichocki N."/>
            <person name="Clum A."/>
            <person name="Dockter R.B."/>
            <person name="Fauchery L."/>
            <person name="Guy J."/>
            <person name="Iotti M."/>
            <person name="Le Tacon F."/>
            <person name="Lindquist E.A."/>
            <person name="Lipzen A."/>
            <person name="Malagnac F."/>
            <person name="Mello A."/>
            <person name="Molinier V."/>
            <person name="Miyauchi S."/>
            <person name="Poulain J."/>
            <person name="Riccioni C."/>
            <person name="Rubini A."/>
            <person name="Sitrit Y."/>
            <person name="Splivallo R."/>
            <person name="Traeger S."/>
            <person name="Wang M."/>
            <person name="Zifcakova L."/>
            <person name="Wipf D."/>
            <person name="Zambonelli A."/>
            <person name="Paolocci F."/>
            <person name="Nowrousian M."/>
            <person name="Ottonello S."/>
            <person name="Baldrian P."/>
            <person name="Spatafora J.W."/>
            <person name="Henrissat B."/>
            <person name="Nagy L.G."/>
            <person name="Aury J.M."/>
            <person name="Wincker P."/>
            <person name="Grigoriev I.V."/>
            <person name="Bonfante P."/>
            <person name="Martin F.M."/>
        </authorList>
    </citation>
    <scope>NUCLEOTIDE SEQUENCE [LARGE SCALE GENOMIC DNA]</scope>
    <source>
        <strain evidence="1 2">120613-1</strain>
    </source>
</reference>
<dbReference type="EMBL" id="ML120463">
    <property type="protein sequence ID" value="RPA92932.1"/>
    <property type="molecule type" value="Genomic_DNA"/>
</dbReference>
<organism evidence="1 2">
    <name type="scientific">Choiromyces venosus 120613-1</name>
    <dbReference type="NCBI Taxonomy" id="1336337"/>
    <lineage>
        <taxon>Eukaryota</taxon>
        <taxon>Fungi</taxon>
        <taxon>Dikarya</taxon>
        <taxon>Ascomycota</taxon>
        <taxon>Pezizomycotina</taxon>
        <taxon>Pezizomycetes</taxon>
        <taxon>Pezizales</taxon>
        <taxon>Tuberaceae</taxon>
        <taxon>Choiromyces</taxon>
    </lineage>
</organism>
<protein>
    <submittedName>
        <fullName evidence="1">Uncharacterized protein</fullName>
    </submittedName>
</protein>
<dbReference type="Gene3D" id="1.25.40.10">
    <property type="entry name" value="Tetratricopeptide repeat domain"/>
    <property type="match status" value="1"/>
</dbReference>
<dbReference type="InterPro" id="IPR011990">
    <property type="entry name" value="TPR-like_helical_dom_sf"/>
</dbReference>
<proteinExistence type="predicted"/>
<keyword evidence="2" id="KW-1185">Reference proteome</keyword>
<dbReference type="Proteomes" id="UP000276215">
    <property type="component" value="Unassembled WGS sequence"/>
</dbReference>
<evidence type="ECO:0000313" key="2">
    <source>
        <dbReference type="Proteomes" id="UP000276215"/>
    </source>
</evidence>